<feature type="transmembrane region" description="Helical" evidence="1">
    <location>
        <begin position="6"/>
        <end position="27"/>
    </location>
</feature>
<dbReference type="InterPro" id="IPR021214">
    <property type="entry name" value="DUF2568"/>
</dbReference>
<keyword evidence="3" id="KW-1185">Reference proteome</keyword>
<keyword evidence="1" id="KW-1133">Transmembrane helix</keyword>
<gene>
    <name evidence="2" type="ORF">LARV_01676</name>
</gene>
<evidence type="ECO:0008006" key="4">
    <source>
        <dbReference type="Google" id="ProtNLM"/>
    </source>
</evidence>
<accession>A0A0S7BEE8</accession>
<feature type="transmembrane region" description="Helical" evidence="1">
    <location>
        <begin position="69"/>
        <end position="88"/>
    </location>
</feature>
<dbReference type="Pfam" id="PF10823">
    <property type="entry name" value="DUF2568"/>
    <property type="match status" value="1"/>
</dbReference>
<dbReference type="Proteomes" id="UP000055060">
    <property type="component" value="Unassembled WGS sequence"/>
</dbReference>
<name>A0A0S7BEE8_9CHLR</name>
<evidence type="ECO:0000256" key="1">
    <source>
        <dbReference type="SAM" id="Phobius"/>
    </source>
</evidence>
<protein>
    <recommendedName>
        <fullName evidence="4">DUF2568 domain-containing protein</fullName>
    </recommendedName>
</protein>
<organism evidence="2">
    <name type="scientific">Longilinea arvoryzae</name>
    <dbReference type="NCBI Taxonomy" id="360412"/>
    <lineage>
        <taxon>Bacteria</taxon>
        <taxon>Bacillati</taxon>
        <taxon>Chloroflexota</taxon>
        <taxon>Anaerolineae</taxon>
        <taxon>Anaerolineales</taxon>
        <taxon>Anaerolineaceae</taxon>
        <taxon>Longilinea</taxon>
    </lineage>
</organism>
<evidence type="ECO:0000313" key="2">
    <source>
        <dbReference type="EMBL" id="GAP13917.1"/>
    </source>
</evidence>
<feature type="transmembrane region" description="Helical" evidence="1">
    <location>
        <begin position="34"/>
        <end position="54"/>
    </location>
</feature>
<evidence type="ECO:0000313" key="3">
    <source>
        <dbReference type="Proteomes" id="UP000055060"/>
    </source>
</evidence>
<dbReference type="EMBL" id="DF967972">
    <property type="protein sequence ID" value="GAP13917.1"/>
    <property type="molecule type" value="Genomic_DNA"/>
</dbReference>
<dbReference type="STRING" id="360412.LARV_01676"/>
<feature type="transmembrane region" description="Helical" evidence="1">
    <location>
        <begin position="95"/>
        <end position="118"/>
    </location>
</feature>
<sequence>MYAISLGDVLHFALELCAFGALGVWGFQTGENGLGRAALGIGVPLAAAVLWGVFRVPNDPGPATVAVPGWLRLILELGILGLSVWAVFRMHQNGLAFAFAVAILIDYLLMIKRILWLFNP</sequence>
<dbReference type="AlphaFoldDB" id="A0A0S7BEE8"/>
<keyword evidence="1" id="KW-0812">Transmembrane</keyword>
<reference evidence="2" key="1">
    <citation type="submission" date="2015-07" db="EMBL/GenBank/DDBJ databases">
        <title>Draft Genome Sequences of Anaerolinea thermolimosa IMO-1, Bellilinea caldifistulae GOMI-1, Leptolinea tardivitalis YMTK-2, Levilinea saccharolytica KIBI-1,Longilinea arvoryzae KOME-1, Previously Described as Members of the Anaerolineaceae (Chloroflexi).</title>
        <authorList>
            <person name="Sekiguchi Y."/>
            <person name="Ohashi A."/>
            <person name="Matsuura N."/>
            <person name="Tourlousse M.D."/>
        </authorList>
    </citation>
    <scope>NUCLEOTIDE SEQUENCE [LARGE SCALE GENOMIC DNA]</scope>
    <source>
        <strain evidence="2">KOME-1</strain>
    </source>
</reference>
<keyword evidence="1" id="KW-0472">Membrane</keyword>
<proteinExistence type="predicted"/>